<evidence type="ECO:0000313" key="4">
    <source>
        <dbReference type="EMBL" id="ORY54588.1"/>
    </source>
</evidence>
<dbReference type="GO" id="GO:0005737">
    <property type="term" value="C:cytoplasm"/>
    <property type="evidence" value="ECO:0007669"/>
    <property type="project" value="TreeGrafter"/>
</dbReference>
<dbReference type="InParanoid" id="A0A1Y2D5L0"/>
<dbReference type="GO" id="GO:0005096">
    <property type="term" value="F:GTPase activator activity"/>
    <property type="evidence" value="ECO:0007669"/>
    <property type="project" value="UniProtKB-KW"/>
</dbReference>
<dbReference type="GO" id="GO:0007165">
    <property type="term" value="P:signal transduction"/>
    <property type="evidence" value="ECO:0007669"/>
    <property type="project" value="InterPro"/>
</dbReference>
<reference evidence="4 5" key="1">
    <citation type="submission" date="2016-07" db="EMBL/GenBank/DDBJ databases">
        <title>Pervasive Adenine N6-methylation of Active Genes in Fungi.</title>
        <authorList>
            <consortium name="DOE Joint Genome Institute"/>
            <person name="Mondo S.J."/>
            <person name="Dannebaum R.O."/>
            <person name="Kuo R.C."/>
            <person name="Labutti K."/>
            <person name="Haridas S."/>
            <person name="Kuo A."/>
            <person name="Salamov A."/>
            <person name="Ahrendt S.R."/>
            <person name="Lipzen A."/>
            <person name="Sullivan W."/>
            <person name="Andreopoulos W.B."/>
            <person name="Clum A."/>
            <person name="Lindquist E."/>
            <person name="Daum C."/>
            <person name="Ramamoorthy G.K."/>
            <person name="Gryganskyi A."/>
            <person name="Culley D."/>
            <person name="Magnuson J.K."/>
            <person name="James T.Y."/>
            <person name="O'Malley M.A."/>
            <person name="Stajich J.E."/>
            <person name="Spatafora J.W."/>
            <person name="Visel A."/>
            <person name="Grigoriev I.V."/>
        </authorList>
    </citation>
    <scope>NUCLEOTIDE SEQUENCE [LARGE SCALE GENOMIC DNA]</scope>
    <source>
        <strain evidence="4 5">62-1032</strain>
    </source>
</reference>
<protein>
    <submittedName>
        <fullName evidence="4">Rho GTPase activation protein</fullName>
    </submittedName>
</protein>
<evidence type="ECO:0000313" key="5">
    <source>
        <dbReference type="Proteomes" id="UP000193467"/>
    </source>
</evidence>
<dbReference type="STRING" id="106004.A0A1Y2D5L0"/>
<dbReference type="Gene3D" id="1.10.555.10">
    <property type="entry name" value="Rho GTPase activation protein"/>
    <property type="match status" value="1"/>
</dbReference>
<keyword evidence="1" id="KW-0343">GTPase activation</keyword>
<name>A0A1Y2D5L0_9BASI</name>
<comment type="caution">
    <text evidence="4">The sequence shown here is derived from an EMBL/GenBank/DDBJ whole genome shotgun (WGS) entry which is preliminary data.</text>
</comment>
<dbReference type="SUPFAM" id="SSF48350">
    <property type="entry name" value="GTPase activation domain, GAP"/>
    <property type="match status" value="1"/>
</dbReference>
<gene>
    <name evidence="4" type="ORF">BCR35DRAFT_296657</name>
</gene>
<evidence type="ECO:0000259" key="3">
    <source>
        <dbReference type="PROSITE" id="PS50238"/>
    </source>
</evidence>
<organism evidence="4 5">
    <name type="scientific">Leucosporidium creatinivorum</name>
    <dbReference type="NCBI Taxonomy" id="106004"/>
    <lineage>
        <taxon>Eukaryota</taxon>
        <taxon>Fungi</taxon>
        <taxon>Dikarya</taxon>
        <taxon>Basidiomycota</taxon>
        <taxon>Pucciniomycotina</taxon>
        <taxon>Microbotryomycetes</taxon>
        <taxon>Leucosporidiales</taxon>
        <taxon>Leucosporidium</taxon>
    </lineage>
</organism>
<dbReference type="InterPro" id="IPR008936">
    <property type="entry name" value="Rho_GTPase_activation_prot"/>
</dbReference>
<dbReference type="Pfam" id="PF00620">
    <property type="entry name" value="RhoGAP"/>
    <property type="match status" value="1"/>
</dbReference>
<dbReference type="OrthoDB" id="79452at2759"/>
<dbReference type="Proteomes" id="UP000193467">
    <property type="component" value="Unassembled WGS sequence"/>
</dbReference>
<dbReference type="PROSITE" id="PS50238">
    <property type="entry name" value="RHOGAP"/>
    <property type="match status" value="1"/>
</dbReference>
<feature type="domain" description="Rho-GAP" evidence="3">
    <location>
        <begin position="1"/>
        <end position="172"/>
    </location>
</feature>
<dbReference type="PANTHER" id="PTHR23176">
    <property type="entry name" value="RHO/RAC/CDC GTPASE-ACTIVATING PROTEIN"/>
    <property type="match status" value="1"/>
</dbReference>
<keyword evidence="5" id="KW-1185">Reference proteome</keyword>
<feature type="region of interest" description="Disordered" evidence="2">
    <location>
        <begin position="170"/>
        <end position="194"/>
    </location>
</feature>
<evidence type="ECO:0000256" key="1">
    <source>
        <dbReference type="ARBA" id="ARBA00022468"/>
    </source>
</evidence>
<feature type="compositionally biased region" description="Polar residues" evidence="2">
    <location>
        <begin position="185"/>
        <end position="194"/>
    </location>
</feature>
<dbReference type="SMART" id="SM00324">
    <property type="entry name" value="RhoGAP"/>
    <property type="match status" value="1"/>
</dbReference>
<dbReference type="InterPro" id="IPR000198">
    <property type="entry name" value="RhoGAP_dom"/>
</dbReference>
<evidence type="ECO:0000256" key="2">
    <source>
        <dbReference type="SAM" id="MobiDB-lite"/>
    </source>
</evidence>
<sequence>MGQTKLITQFFERGQDFDLEDLDKFNDLAAITSCLKNFFRCLPVPLFTHELHEEFVSCSEMPEGEARLVALEQTLYKLPETHFFTARILLRHLHRIHLASNENKMTPANLGVVFGRESASPLALLAVRSDSSPRLARTATVLRSSVASREWSDMGAKAKIVEILVEHTPRLWSKPYPPPPDESTKLPSSSATAP</sequence>
<accession>A0A1Y2D5L0</accession>
<proteinExistence type="predicted"/>
<dbReference type="CDD" id="cd00159">
    <property type="entry name" value="RhoGAP"/>
    <property type="match status" value="1"/>
</dbReference>
<dbReference type="AlphaFoldDB" id="A0A1Y2D5L0"/>
<dbReference type="EMBL" id="MCGR01000096">
    <property type="protein sequence ID" value="ORY54588.1"/>
    <property type="molecule type" value="Genomic_DNA"/>
</dbReference>
<dbReference type="PANTHER" id="PTHR23176:SF134">
    <property type="entry name" value="RHO-TYPE GTPASE-ACTIVATING PROTEIN"/>
    <property type="match status" value="1"/>
</dbReference>
<dbReference type="InterPro" id="IPR050729">
    <property type="entry name" value="Rho-GAP"/>
</dbReference>